<sequence>MAEWLYYRAPVEPAGAGEPLLRTVVAPAVRQLRAEVSDLRWFYLRFLDATGLHLRWRLTAGPAALNHVEQVVDEALAGAYSKHVYEPETGKFADMAVAERLFQLSSETALELLARHRSGGRSGLAAAVMLAMTAGLPASRRPAFLHQYGWYWSGGPARRPWTAAPWTSLADPRVRAKADGLLSEANAVLGGPSGELIRGFSRQFWAAADSMPLRSGYFQLFHHLHLAGNRLGVFPAAEAVIARLLFLSHADQQLGHLTLVM</sequence>
<protein>
    <submittedName>
        <fullName evidence="2">Thiopeptide-type bacteriocin biosynthesis domain-containing protein</fullName>
    </submittedName>
</protein>
<reference evidence="2 3" key="1">
    <citation type="submission" date="2016-10" db="EMBL/GenBank/DDBJ databases">
        <authorList>
            <person name="de Groot N.N."/>
        </authorList>
    </citation>
    <scope>NUCLEOTIDE SEQUENCE [LARGE SCALE GENOMIC DNA]</scope>
    <source>
        <strain evidence="2 3">DSM 44993</strain>
    </source>
</reference>
<dbReference type="AlphaFoldDB" id="A0A1H8RIZ4"/>
<name>A0A1H8RIZ4_9PSEU</name>
<dbReference type="NCBIfam" id="TIGR03891">
    <property type="entry name" value="thiopep_ocin"/>
    <property type="match status" value="1"/>
</dbReference>
<gene>
    <name evidence="2" type="ORF">SAMN04489732_101813</name>
</gene>
<dbReference type="InterPro" id="IPR023809">
    <property type="entry name" value="Thiopep_bacteriocin_synth_dom"/>
</dbReference>
<dbReference type="Pfam" id="PF14028">
    <property type="entry name" value="Lant_dehydr_C"/>
    <property type="match status" value="1"/>
</dbReference>
<dbReference type="STRING" id="394193.SAMN04489732_101813"/>
<dbReference type="Proteomes" id="UP000198582">
    <property type="component" value="Unassembled WGS sequence"/>
</dbReference>
<proteinExistence type="predicted"/>
<feature type="domain" description="Thiopeptide-type bacteriocin biosynthesis" evidence="1">
    <location>
        <begin position="4"/>
        <end position="245"/>
    </location>
</feature>
<organism evidence="2 3">
    <name type="scientific">Amycolatopsis saalfeldensis</name>
    <dbReference type="NCBI Taxonomy" id="394193"/>
    <lineage>
        <taxon>Bacteria</taxon>
        <taxon>Bacillati</taxon>
        <taxon>Actinomycetota</taxon>
        <taxon>Actinomycetes</taxon>
        <taxon>Pseudonocardiales</taxon>
        <taxon>Pseudonocardiaceae</taxon>
        <taxon>Amycolatopsis</taxon>
    </lineage>
</organism>
<dbReference type="EMBL" id="FOEF01000001">
    <property type="protein sequence ID" value="SEO66316.1"/>
    <property type="molecule type" value="Genomic_DNA"/>
</dbReference>
<evidence type="ECO:0000313" key="2">
    <source>
        <dbReference type="EMBL" id="SEO66316.1"/>
    </source>
</evidence>
<evidence type="ECO:0000259" key="1">
    <source>
        <dbReference type="Pfam" id="PF14028"/>
    </source>
</evidence>
<dbReference type="RefSeq" id="WP_177231162.1">
    <property type="nucleotide sequence ID" value="NZ_FOEF01000001.1"/>
</dbReference>
<keyword evidence="3" id="KW-1185">Reference proteome</keyword>
<accession>A0A1H8RIZ4</accession>
<evidence type="ECO:0000313" key="3">
    <source>
        <dbReference type="Proteomes" id="UP000198582"/>
    </source>
</evidence>